<dbReference type="EMBL" id="SRPS01000021">
    <property type="protein sequence ID" value="KAG5975798.1"/>
    <property type="molecule type" value="Genomic_DNA"/>
</dbReference>
<feature type="region of interest" description="Disordered" evidence="3">
    <location>
        <begin position="128"/>
        <end position="180"/>
    </location>
</feature>
<feature type="compositionally biased region" description="Polar residues" evidence="3">
    <location>
        <begin position="162"/>
        <end position="180"/>
    </location>
</feature>
<name>A0A9P7MYI6_9HYPO</name>
<dbReference type="GO" id="GO:0090575">
    <property type="term" value="C:RNA polymerase II transcription regulator complex"/>
    <property type="evidence" value="ECO:0007669"/>
    <property type="project" value="TreeGrafter"/>
</dbReference>
<keyword evidence="7" id="KW-1185">Reference proteome</keyword>
<comment type="caution">
    <text evidence="6">The sequence shown here is derived from an EMBL/GenBank/DDBJ whole genome shotgun (WGS) entry which is preliminary data.</text>
</comment>
<dbReference type="InterPro" id="IPR046347">
    <property type="entry name" value="bZIP_sf"/>
</dbReference>
<dbReference type="InterPro" id="IPR050936">
    <property type="entry name" value="AP-1-like"/>
</dbReference>
<dbReference type="OrthoDB" id="2590011at2759"/>
<comment type="subcellular location">
    <subcellularLocation>
        <location evidence="1">Nucleus</location>
    </subcellularLocation>
</comment>
<sequence>MASSLSPDQFGSNRSYGSPEETAMSQDRNGSSPLSLDFLKSMAERKTTREGNAPKRRGPKPDSKPALTRRQELNRQAQRTHRERKEHYIKALEGEVLRLKELFSNVSQSNERLVDENKHLKTLLTHHGIAFPTPGGHDDGPSPGAGASPGLSAAPGSYASFSPGSQSGASNGHSANFQSVPGHQMHNALQQSSNKGLDFEQAGIDFVLTLEKPCMQHLPFLTSRSEEGHPCGHALMATCPPAPFNKISPRSPFGPSHTCDYGDGTNPGQGTWEISKADLATLLDLSQKLNLDGEITPVMAWGMILNHPRFADFKAEDFARIAAELGRKVRCYGFGAVMEEFELRDAFESVLTAYQGRAIWAH</sequence>
<dbReference type="CDD" id="cd14688">
    <property type="entry name" value="bZIP_YAP"/>
    <property type="match status" value="1"/>
</dbReference>
<dbReference type="Pfam" id="PF00170">
    <property type="entry name" value="bZIP_1"/>
    <property type="match status" value="1"/>
</dbReference>
<dbReference type="SUPFAM" id="SSF57959">
    <property type="entry name" value="Leucine zipper domain"/>
    <property type="match status" value="1"/>
</dbReference>
<accession>A0A9P7MYI6</accession>
<dbReference type="GO" id="GO:0001228">
    <property type="term" value="F:DNA-binding transcription activator activity, RNA polymerase II-specific"/>
    <property type="evidence" value="ECO:0007669"/>
    <property type="project" value="TreeGrafter"/>
</dbReference>
<protein>
    <recommendedName>
        <fullName evidence="4">BZIP domain-containing protein</fullName>
    </recommendedName>
</protein>
<feature type="domain" description="BZIP" evidence="4">
    <location>
        <begin position="69"/>
        <end position="127"/>
    </location>
</feature>
<keyword evidence="2" id="KW-0539">Nucleus</keyword>
<feature type="compositionally biased region" description="Polar residues" evidence="3">
    <location>
        <begin position="23"/>
        <end position="34"/>
    </location>
</feature>
<dbReference type="SMART" id="SM00338">
    <property type="entry name" value="BRLZ"/>
    <property type="match status" value="1"/>
</dbReference>
<dbReference type="Proteomes" id="UP000742024">
    <property type="component" value="Unassembled WGS sequence"/>
</dbReference>
<feature type="compositionally biased region" description="Basic and acidic residues" evidence="3">
    <location>
        <begin position="42"/>
        <end position="73"/>
    </location>
</feature>
<dbReference type="PROSITE" id="PS50217">
    <property type="entry name" value="BZIP"/>
    <property type="match status" value="1"/>
</dbReference>
<dbReference type="Gene3D" id="1.20.5.170">
    <property type="match status" value="1"/>
</dbReference>
<evidence type="ECO:0000256" key="2">
    <source>
        <dbReference type="ARBA" id="ARBA00023242"/>
    </source>
</evidence>
<evidence type="ECO:0000256" key="3">
    <source>
        <dbReference type="SAM" id="MobiDB-lite"/>
    </source>
</evidence>
<proteinExistence type="predicted"/>
<evidence type="ECO:0000313" key="8">
    <source>
        <dbReference type="Proteomes" id="UP000784919"/>
    </source>
</evidence>
<dbReference type="InterPro" id="IPR004827">
    <property type="entry name" value="bZIP"/>
</dbReference>
<gene>
    <name evidence="6" type="ORF">E4U56_003132</name>
    <name evidence="5" type="ORF">E4U57_001144</name>
</gene>
<dbReference type="PANTHER" id="PTHR40621:SF6">
    <property type="entry name" value="AP-1-LIKE TRANSCRIPTION FACTOR YAP1-RELATED"/>
    <property type="match status" value="1"/>
</dbReference>
<dbReference type="GO" id="GO:0000976">
    <property type="term" value="F:transcription cis-regulatory region binding"/>
    <property type="evidence" value="ECO:0007669"/>
    <property type="project" value="InterPro"/>
</dbReference>
<dbReference type="PANTHER" id="PTHR40621">
    <property type="entry name" value="TRANSCRIPTION FACTOR KAPC-RELATED"/>
    <property type="match status" value="1"/>
</dbReference>
<reference evidence="6 7" key="1">
    <citation type="journal article" date="2020" name="bioRxiv">
        <title>Whole genome comparisons of ergot fungi reveals the divergence and evolution of species within the genus Claviceps are the result of varying mechanisms driving genome evolution and host range expansion.</title>
        <authorList>
            <person name="Wyka S.A."/>
            <person name="Mondo S.J."/>
            <person name="Liu M."/>
            <person name="Dettman J."/>
            <person name="Nalam V."/>
            <person name="Broders K.D."/>
        </authorList>
    </citation>
    <scope>NUCLEOTIDE SEQUENCE</scope>
    <source>
        <strain evidence="6">CCC 1102</strain>
        <strain evidence="5 7">LM583</strain>
    </source>
</reference>
<evidence type="ECO:0000313" key="7">
    <source>
        <dbReference type="Proteomes" id="UP000742024"/>
    </source>
</evidence>
<dbReference type="AlphaFoldDB" id="A0A9P7MYI6"/>
<dbReference type="EMBL" id="SRPR01000014">
    <property type="protein sequence ID" value="KAG5967174.1"/>
    <property type="molecule type" value="Genomic_DNA"/>
</dbReference>
<evidence type="ECO:0000256" key="1">
    <source>
        <dbReference type="ARBA" id="ARBA00004123"/>
    </source>
</evidence>
<evidence type="ECO:0000313" key="5">
    <source>
        <dbReference type="EMBL" id="KAG5967174.1"/>
    </source>
</evidence>
<feature type="region of interest" description="Disordered" evidence="3">
    <location>
        <begin position="1"/>
        <end position="84"/>
    </location>
</feature>
<dbReference type="Proteomes" id="UP000784919">
    <property type="component" value="Unassembled WGS sequence"/>
</dbReference>
<feature type="compositionally biased region" description="Polar residues" evidence="3">
    <location>
        <begin position="1"/>
        <end position="16"/>
    </location>
</feature>
<evidence type="ECO:0000313" key="6">
    <source>
        <dbReference type="EMBL" id="KAG5975798.1"/>
    </source>
</evidence>
<feature type="compositionally biased region" description="Low complexity" evidence="3">
    <location>
        <begin position="141"/>
        <end position="160"/>
    </location>
</feature>
<organism evidence="6 8">
    <name type="scientific">Claviceps arundinis</name>
    <dbReference type="NCBI Taxonomy" id="1623583"/>
    <lineage>
        <taxon>Eukaryota</taxon>
        <taxon>Fungi</taxon>
        <taxon>Dikarya</taxon>
        <taxon>Ascomycota</taxon>
        <taxon>Pezizomycotina</taxon>
        <taxon>Sordariomycetes</taxon>
        <taxon>Hypocreomycetidae</taxon>
        <taxon>Hypocreales</taxon>
        <taxon>Clavicipitaceae</taxon>
        <taxon>Claviceps</taxon>
    </lineage>
</organism>
<evidence type="ECO:0000259" key="4">
    <source>
        <dbReference type="PROSITE" id="PS50217"/>
    </source>
</evidence>